<evidence type="ECO:0000256" key="3">
    <source>
        <dbReference type="ARBA" id="ARBA00022842"/>
    </source>
</evidence>
<proteinExistence type="predicted"/>
<name>M7P3R0_9GAMM</name>
<dbReference type="AlphaFoldDB" id="M7P3R0"/>
<comment type="caution">
    <text evidence="4">The sequence shown here is derived from an EMBL/GenBank/DDBJ whole genome shotgun (WGS) entry which is preliminary data.</text>
</comment>
<dbReference type="RefSeq" id="WP_009725274.1">
    <property type="nucleotide sequence ID" value="NZ_APHR01000005.1"/>
</dbReference>
<keyword evidence="3" id="KW-0460">Magnesium</keyword>
<dbReference type="InterPro" id="IPR050582">
    <property type="entry name" value="HAD-like_SerB"/>
</dbReference>
<dbReference type="Pfam" id="PF12710">
    <property type="entry name" value="HAD"/>
    <property type="match status" value="1"/>
</dbReference>
<dbReference type="CDD" id="cd02612">
    <property type="entry name" value="HAD_PGPPase"/>
    <property type="match status" value="1"/>
</dbReference>
<evidence type="ECO:0000256" key="1">
    <source>
        <dbReference type="ARBA" id="ARBA00022723"/>
    </source>
</evidence>
<dbReference type="EMBL" id="APHR01000005">
    <property type="protein sequence ID" value="EMR14157.1"/>
    <property type="molecule type" value="Genomic_DNA"/>
</dbReference>
<reference evidence="4 5" key="1">
    <citation type="journal article" date="2013" name="Genome Announc.">
        <title>Draft Genome Sequence of Methylophaga lonarensis MPLT, a Haloalkaliphilic (Non-Methane-Utilizing) Methylotroph.</title>
        <authorList>
            <person name="Shetty S.A."/>
            <person name="Marathe N.P."/>
            <person name="Munot H."/>
            <person name="Antony C.P."/>
            <person name="Dhotre D.P."/>
            <person name="Murrell J.C."/>
            <person name="Shouche Y.S."/>
        </authorList>
    </citation>
    <scope>NUCLEOTIDE SEQUENCE [LARGE SCALE GENOMIC DNA]</scope>
    <source>
        <strain evidence="4 5">MPL</strain>
    </source>
</reference>
<dbReference type="SUPFAM" id="SSF56784">
    <property type="entry name" value="HAD-like"/>
    <property type="match status" value="1"/>
</dbReference>
<keyword evidence="5" id="KW-1185">Reference proteome</keyword>
<dbReference type="OrthoDB" id="9784466at2"/>
<dbReference type="Gene3D" id="1.20.1440.100">
    <property type="entry name" value="SG protein - dephosphorylation function"/>
    <property type="match status" value="1"/>
</dbReference>
<evidence type="ECO:0000313" key="5">
    <source>
        <dbReference type="Proteomes" id="UP000012019"/>
    </source>
</evidence>
<evidence type="ECO:0000313" key="4">
    <source>
        <dbReference type="EMBL" id="EMR14157.1"/>
    </source>
</evidence>
<gene>
    <name evidence="4" type="ORF">MPL1_01074</name>
</gene>
<dbReference type="NCBIfam" id="TIGR01488">
    <property type="entry name" value="HAD-SF-IB"/>
    <property type="match status" value="1"/>
</dbReference>
<dbReference type="InterPro" id="IPR006385">
    <property type="entry name" value="HAD_hydro_SerB1"/>
</dbReference>
<dbReference type="InterPro" id="IPR023214">
    <property type="entry name" value="HAD_sf"/>
</dbReference>
<dbReference type="STRING" id="1286106.MPL1_01074"/>
<keyword evidence="2" id="KW-0378">Hydrolase</keyword>
<evidence type="ECO:0000256" key="2">
    <source>
        <dbReference type="ARBA" id="ARBA00022801"/>
    </source>
</evidence>
<dbReference type="PANTHER" id="PTHR43344:SF13">
    <property type="entry name" value="PHOSPHATASE RV3661-RELATED"/>
    <property type="match status" value="1"/>
</dbReference>
<accession>M7P3R0</accession>
<dbReference type="GO" id="GO:0046872">
    <property type="term" value="F:metal ion binding"/>
    <property type="evidence" value="ECO:0007669"/>
    <property type="project" value="UniProtKB-KW"/>
</dbReference>
<dbReference type="Proteomes" id="UP000012019">
    <property type="component" value="Unassembled WGS sequence"/>
</dbReference>
<keyword evidence="1" id="KW-0479">Metal-binding</keyword>
<dbReference type="eggNOG" id="COG0560">
    <property type="taxonomic scope" value="Bacteria"/>
</dbReference>
<dbReference type="GO" id="GO:0016787">
    <property type="term" value="F:hydrolase activity"/>
    <property type="evidence" value="ECO:0007669"/>
    <property type="project" value="UniProtKB-KW"/>
</dbReference>
<dbReference type="NCBIfam" id="TIGR01490">
    <property type="entry name" value="HAD-SF-IB-hyp1"/>
    <property type="match status" value="1"/>
</dbReference>
<dbReference type="PATRIC" id="fig|1286106.3.peg.217"/>
<dbReference type="PANTHER" id="PTHR43344">
    <property type="entry name" value="PHOSPHOSERINE PHOSPHATASE"/>
    <property type="match status" value="1"/>
</dbReference>
<protein>
    <submittedName>
        <fullName evidence="4">Phosphoserine phosphatase</fullName>
    </submittedName>
</protein>
<dbReference type="InterPro" id="IPR036412">
    <property type="entry name" value="HAD-like_sf"/>
</dbReference>
<dbReference type="Gene3D" id="3.40.50.1000">
    <property type="entry name" value="HAD superfamily/HAD-like"/>
    <property type="match status" value="1"/>
</dbReference>
<organism evidence="4 5">
    <name type="scientific">Methylophaga lonarensis MPL</name>
    <dbReference type="NCBI Taxonomy" id="1286106"/>
    <lineage>
        <taxon>Bacteria</taxon>
        <taxon>Pseudomonadati</taxon>
        <taxon>Pseudomonadota</taxon>
        <taxon>Gammaproteobacteria</taxon>
        <taxon>Thiotrichales</taxon>
        <taxon>Piscirickettsiaceae</taxon>
        <taxon>Methylophaga</taxon>
    </lineage>
</organism>
<sequence length="218" mass="24858">MALAIFDLDNTLLAGDSDYLWGRYLAENHIVDPEVYHDTNLAFYHDYQAGKLDIDAFLRFVFQPLADNSMDDLLRWRADYLEQKIKPIILEKGLQLIAHHRAQGDVPLIITATNSFITTPIAELLGIEHLIATEPAFINGRYTGEVHGVPSFQQGKVTRLGDWLQQHHYDLEGSFFYSDSHNDLPLLEQVETPVAVDPDDILKTTAEQRGWKILSLRE</sequence>